<name>A0ACB8Q7S0_9AGAM</name>
<protein>
    <submittedName>
        <fullName evidence="1">Cytochrome P450</fullName>
    </submittedName>
</protein>
<keyword evidence="2" id="KW-1185">Reference proteome</keyword>
<dbReference type="EMBL" id="MU273857">
    <property type="protein sequence ID" value="KAI0027682.1"/>
    <property type="molecule type" value="Genomic_DNA"/>
</dbReference>
<comment type="caution">
    <text evidence="1">The sequence shown here is derived from an EMBL/GenBank/DDBJ whole genome shotgun (WGS) entry which is preliminary data.</text>
</comment>
<dbReference type="Proteomes" id="UP000814128">
    <property type="component" value="Unassembled WGS sequence"/>
</dbReference>
<organism evidence="1 2">
    <name type="scientific">Vararia minispora EC-137</name>
    <dbReference type="NCBI Taxonomy" id="1314806"/>
    <lineage>
        <taxon>Eukaryota</taxon>
        <taxon>Fungi</taxon>
        <taxon>Dikarya</taxon>
        <taxon>Basidiomycota</taxon>
        <taxon>Agaricomycotina</taxon>
        <taxon>Agaricomycetes</taxon>
        <taxon>Russulales</taxon>
        <taxon>Lachnocladiaceae</taxon>
        <taxon>Vararia</taxon>
    </lineage>
</organism>
<reference evidence="1" key="1">
    <citation type="submission" date="2021-02" db="EMBL/GenBank/DDBJ databases">
        <authorList>
            <consortium name="DOE Joint Genome Institute"/>
            <person name="Ahrendt S."/>
            <person name="Looney B.P."/>
            <person name="Miyauchi S."/>
            <person name="Morin E."/>
            <person name="Drula E."/>
            <person name="Courty P.E."/>
            <person name="Chicoki N."/>
            <person name="Fauchery L."/>
            <person name="Kohler A."/>
            <person name="Kuo A."/>
            <person name="Labutti K."/>
            <person name="Pangilinan J."/>
            <person name="Lipzen A."/>
            <person name="Riley R."/>
            <person name="Andreopoulos W."/>
            <person name="He G."/>
            <person name="Johnson J."/>
            <person name="Barry K.W."/>
            <person name="Grigoriev I.V."/>
            <person name="Nagy L."/>
            <person name="Hibbett D."/>
            <person name="Henrissat B."/>
            <person name="Matheny P.B."/>
            <person name="Labbe J."/>
            <person name="Martin F."/>
        </authorList>
    </citation>
    <scope>NUCLEOTIDE SEQUENCE</scope>
    <source>
        <strain evidence="1">EC-137</strain>
    </source>
</reference>
<accession>A0ACB8Q7S0</accession>
<evidence type="ECO:0000313" key="2">
    <source>
        <dbReference type="Proteomes" id="UP000814128"/>
    </source>
</evidence>
<sequence length="556" mass="61625">MSSSAINFSIVGVGLSVPVSALALLLVVSWLRSRLRPSALRDMPGPPSVSWVWGSSVIPCYELPRLQVDWIRRYGRTFKFHGILGTPTLFAGDLAVVGRVLGNAKYERSPGIRTVFSLLLGKGVLAVEGAEHRKQRRVLNPAFGLVELRRQTEVFISKVNDMCLIWKDMCNKSGRTDGSTTIDAFAWMNKITLDIIALAGFNYDTDSLHASDDSPNEMNRAVQDMFSVEQTDVIFIAQLVFPPLRAVPTRRMREIRRSQGVFRHVGMRLIAGKRAALLRDRAVPSETGSVKLKKNDIEGSDLLSLLIKANMAMDLPDNLRLSDEDILAQVPTFMVAGHETTRHVPAVITWGLFALSCAPQVQAKLRAELRQVPADMPSMDDLNALPYLDKVVREIMRLYPAGSTIERVASEDDIIPLSTPYTDKNGKVHQEILIRKGDLVLIPTQALQFLEEIWGPDGGEFKPERWEALPDSVKQMPSFWSNLLTFASGPHACIGYRFAVVEVKALLFAIVRSFEFNLAVSPSEVSRKTAVVVRPFLSTNPAAGSTLPLTIRPVVD</sequence>
<gene>
    <name evidence="1" type="ORF">K488DRAFT_60674</name>
</gene>
<evidence type="ECO:0000313" key="1">
    <source>
        <dbReference type="EMBL" id="KAI0027682.1"/>
    </source>
</evidence>
<reference evidence="1" key="2">
    <citation type="journal article" date="2022" name="New Phytol.">
        <title>Evolutionary transition to the ectomycorrhizal habit in the genomes of a hyperdiverse lineage of mushroom-forming fungi.</title>
        <authorList>
            <person name="Looney B."/>
            <person name="Miyauchi S."/>
            <person name="Morin E."/>
            <person name="Drula E."/>
            <person name="Courty P.E."/>
            <person name="Kohler A."/>
            <person name="Kuo A."/>
            <person name="LaButti K."/>
            <person name="Pangilinan J."/>
            <person name="Lipzen A."/>
            <person name="Riley R."/>
            <person name="Andreopoulos W."/>
            <person name="He G."/>
            <person name="Johnson J."/>
            <person name="Nolan M."/>
            <person name="Tritt A."/>
            <person name="Barry K.W."/>
            <person name="Grigoriev I.V."/>
            <person name="Nagy L.G."/>
            <person name="Hibbett D."/>
            <person name="Henrissat B."/>
            <person name="Matheny P.B."/>
            <person name="Labbe J."/>
            <person name="Martin F.M."/>
        </authorList>
    </citation>
    <scope>NUCLEOTIDE SEQUENCE</scope>
    <source>
        <strain evidence="1">EC-137</strain>
    </source>
</reference>
<proteinExistence type="predicted"/>